<dbReference type="EMBL" id="LR796380">
    <property type="protein sequence ID" value="CAB4140829.1"/>
    <property type="molecule type" value="Genomic_DNA"/>
</dbReference>
<feature type="domain" description="DUF7201" evidence="2">
    <location>
        <begin position="5"/>
        <end position="57"/>
    </location>
</feature>
<protein>
    <recommendedName>
        <fullName evidence="2">DUF7201 domain-containing protein</fullName>
    </recommendedName>
</protein>
<reference evidence="3" key="1">
    <citation type="submission" date="2020-04" db="EMBL/GenBank/DDBJ databases">
        <authorList>
            <person name="Chiriac C."/>
            <person name="Salcher M."/>
            <person name="Ghai R."/>
            <person name="Kavagutti S V."/>
        </authorList>
    </citation>
    <scope>NUCLEOTIDE SEQUENCE</scope>
</reference>
<sequence length="117" mass="13413">MSESRLDKIDDAIQRLAVVAGDLSKMLAVHEHRIAYQEKTSDNIVESMEKRRAEVDNILKDIYSTIRSEIDSLRENSSKQHREQNDKIESIQRTMWMAVGAATVASWAIPILLNKFL</sequence>
<keyword evidence="1" id="KW-0812">Transmembrane</keyword>
<proteinExistence type="predicted"/>
<evidence type="ECO:0000256" key="1">
    <source>
        <dbReference type="SAM" id="Phobius"/>
    </source>
</evidence>
<evidence type="ECO:0000259" key="2">
    <source>
        <dbReference type="Pfam" id="PF23831"/>
    </source>
</evidence>
<gene>
    <name evidence="3" type="ORF">UFOVP395_164</name>
</gene>
<organism evidence="3">
    <name type="scientific">uncultured Caudovirales phage</name>
    <dbReference type="NCBI Taxonomy" id="2100421"/>
    <lineage>
        <taxon>Viruses</taxon>
        <taxon>Duplodnaviria</taxon>
        <taxon>Heunggongvirae</taxon>
        <taxon>Uroviricota</taxon>
        <taxon>Caudoviricetes</taxon>
        <taxon>Peduoviridae</taxon>
        <taxon>Maltschvirus</taxon>
        <taxon>Maltschvirus maltsch</taxon>
    </lineage>
</organism>
<accession>A0A6J5MAU9</accession>
<name>A0A6J5MAU9_9CAUD</name>
<dbReference type="Pfam" id="PF23831">
    <property type="entry name" value="DUF7201"/>
    <property type="match status" value="1"/>
</dbReference>
<keyword evidence="1" id="KW-0472">Membrane</keyword>
<keyword evidence="1" id="KW-1133">Transmembrane helix</keyword>
<dbReference type="InterPro" id="IPR055625">
    <property type="entry name" value="DUF7201"/>
</dbReference>
<feature type="transmembrane region" description="Helical" evidence="1">
    <location>
        <begin position="94"/>
        <end position="113"/>
    </location>
</feature>
<evidence type="ECO:0000313" key="3">
    <source>
        <dbReference type="EMBL" id="CAB4140829.1"/>
    </source>
</evidence>